<dbReference type="SUPFAM" id="SSF56349">
    <property type="entry name" value="DNA breaking-rejoining enzymes"/>
    <property type="match status" value="1"/>
</dbReference>
<dbReference type="PANTHER" id="PTHR30349">
    <property type="entry name" value="PHAGE INTEGRASE-RELATED"/>
    <property type="match status" value="1"/>
</dbReference>
<name>A0A078MFX2_9BACL</name>
<organism evidence="7">
    <name type="scientific">Metalysinibacillus saudimassiliensis</name>
    <dbReference type="NCBI Taxonomy" id="1461583"/>
    <lineage>
        <taxon>Bacteria</taxon>
        <taxon>Bacillati</taxon>
        <taxon>Bacillota</taxon>
        <taxon>Bacilli</taxon>
        <taxon>Bacillales</taxon>
        <taxon>Caryophanaceae</taxon>
        <taxon>Metalysinibacillus</taxon>
    </lineage>
</organism>
<dbReference type="GO" id="GO:0006310">
    <property type="term" value="P:DNA recombination"/>
    <property type="evidence" value="ECO:0007669"/>
    <property type="project" value="UniProtKB-KW"/>
</dbReference>
<dbReference type="EMBL" id="LN483077">
    <property type="protein sequence ID" value="CEA05204.1"/>
    <property type="molecule type" value="Genomic_DNA"/>
</dbReference>
<dbReference type="InterPro" id="IPR050090">
    <property type="entry name" value="Tyrosine_recombinase_XerCD"/>
</dbReference>
<dbReference type="Gene3D" id="1.10.443.10">
    <property type="entry name" value="Intergrase catalytic core"/>
    <property type="match status" value="1"/>
</dbReference>
<reference evidence="7" key="1">
    <citation type="submission" date="2014-07" db="EMBL/GenBank/DDBJ databases">
        <authorList>
            <person name="Urmite Genomes Urmite Genomes"/>
        </authorList>
    </citation>
    <scope>NUCLEOTIDE SEQUENCE</scope>
    <source>
        <strain evidence="7">13S34_air</strain>
    </source>
</reference>
<dbReference type="HOGENOM" id="CLU_962781_0_0_9"/>
<dbReference type="AlphaFoldDB" id="A0A078MFX2"/>
<dbReference type="InterPro" id="IPR044068">
    <property type="entry name" value="CB"/>
</dbReference>
<evidence type="ECO:0000256" key="1">
    <source>
        <dbReference type="ARBA" id="ARBA00022908"/>
    </source>
</evidence>
<dbReference type="InterPro" id="IPR004107">
    <property type="entry name" value="Integrase_SAM-like_N"/>
</dbReference>
<evidence type="ECO:0000259" key="6">
    <source>
        <dbReference type="PROSITE" id="PS51900"/>
    </source>
</evidence>
<accession>A0A078MFX2</accession>
<proteinExistence type="predicted"/>
<dbReference type="PATRIC" id="fig|1461583.4.peg.2257"/>
<dbReference type="Gene3D" id="1.10.150.130">
    <property type="match status" value="1"/>
</dbReference>
<evidence type="ECO:0000256" key="4">
    <source>
        <dbReference type="PROSITE-ProRule" id="PRU01248"/>
    </source>
</evidence>
<dbReference type="PROSITE" id="PS51900">
    <property type="entry name" value="CB"/>
    <property type="match status" value="1"/>
</dbReference>
<sequence length="285" mass="33863">MVSFQQAWNAFLIHLRQLNMSESTQKQYAIDARQCVAFAKEHELTFEAATYNDFLYTYINHLDETYEKETSYNRKVACLRRFSHFALLREWITSEAYLSILVPKTVPKKEITALSDDQLNRIAHVWDHYLAYADTDERYRIARRNQLIVTTFLTLGCKPAELVRMQWQHLRHDEQKVRLLRGKSYRDIEVPADYLMLMAEFELERTTDSSYIWQSDANLQGNPITVKTVERIFQTISQDVGFTVRATDLRYAVIQRAQIEDVQDAIERFGYARKWVLDERKRRLK</sequence>
<keyword evidence="1" id="KW-0229">DNA integration</keyword>
<feature type="domain" description="Core-binding (CB)" evidence="6">
    <location>
        <begin position="2"/>
        <end position="87"/>
    </location>
</feature>
<dbReference type="PROSITE" id="PS51898">
    <property type="entry name" value="TYR_RECOMBINASE"/>
    <property type="match status" value="1"/>
</dbReference>
<protein>
    <submittedName>
        <fullName evidence="7">Tyrosine recombinase XerC</fullName>
    </submittedName>
</protein>
<keyword evidence="2 4" id="KW-0238">DNA-binding</keyword>
<gene>
    <name evidence="7" type="primary">xerC_2</name>
    <name evidence="7" type="ORF">BN1050_02342</name>
</gene>
<evidence type="ECO:0000256" key="2">
    <source>
        <dbReference type="ARBA" id="ARBA00023125"/>
    </source>
</evidence>
<evidence type="ECO:0000313" key="7">
    <source>
        <dbReference type="EMBL" id="CEA05204.1"/>
    </source>
</evidence>
<dbReference type="InterPro" id="IPR013762">
    <property type="entry name" value="Integrase-like_cat_sf"/>
</dbReference>
<evidence type="ECO:0000259" key="5">
    <source>
        <dbReference type="PROSITE" id="PS51898"/>
    </source>
</evidence>
<dbReference type="InterPro" id="IPR002104">
    <property type="entry name" value="Integrase_catalytic"/>
</dbReference>
<dbReference type="InterPro" id="IPR011010">
    <property type="entry name" value="DNA_brk_join_enz"/>
</dbReference>
<dbReference type="InterPro" id="IPR010998">
    <property type="entry name" value="Integrase_recombinase_N"/>
</dbReference>
<evidence type="ECO:0000256" key="3">
    <source>
        <dbReference type="ARBA" id="ARBA00023172"/>
    </source>
</evidence>
<dbReference type="GO" id="GO:0003677">
    <property type="term" value="F:DNA binding"/>
    <property type="evidence" value="ECO:0007669"/>
    <property type="project" value="UniProtKB-UniRule"/>
</dbReference>
<dbReference type="Pfam" id="PF02899">
    <property type="entry name" value="Phage_int_SAM_1"/>
    <property type="match status" value="1"/>
</dbReference>
<keyword evidence="3" id="KW-0233">DNA recombination</keyword>
<feature type="domain" description="Tyr recombinase" evidence="5">
    <location>
        <begin position="109"/>
        <end position="285"/>
    </location>
</feature>
<dbReference type="GO" id="GO:0015074">
    <property type="term" value="P:DNA integration"/>
    <property type="evidence" value="ECO:0007669"/>
    <property type="project" value="UniProtKB-KW"/>
</dbReference>